<reference evidence="10" key="1">
    <citation type="journal article" date="2019" name="Int. J. Syst. Evol. Microbiol.">
        <title>The Global Catalogue of Microorganisms (GCM) 10K type strain sequencing project: providing services to taxonomists for standard genome sequencing and annotation.</title>
        <authorList>
            <consortium name="The Broad Institute Genomics Platform"/>
            <consortium name="The Broad Institute Genome Sequencing Center for Infectious Disease"/>
            <person name="Wu L."/>
            <person name="Ma J."/>
        </authorList>
    </citation>
    <scope>NUCLEOTIDE SEQUENCE [LARGE SCALE GENOMIC DNA]</scope>
    <source>
        <strain evidence="10">CGMCC 1.15180</strain>
    </source>
</reference>
<name>A0ABW1MQ55_9ACTN</name>
<dbReference type="PANTHER" id="PTHR43124:SF3">
    <property type="entry name" value="CHLORAMPHENICOL EFFLUX PUMP RV0191"/>
    <property type="match status" value="1"/>
</dbReference>
<feature type="transmembrane region" description="Helical" evidence="7">
    <location>
        <begin position="355"/>
        <end position="376"/>
    </location>
</feature>
<protein>
    <submittedName>
        <fullName evidence="9">MFS transporter</fullName>
    </submittedName>
</protein>
<dbReference type="EMBL" id="JBHSPX010000007">
    <property type="protein sequence ID" value="MFC6065423.1"/>
    <property type="molecule type" value="Genomic_DNA"/>
</dbReference>
<dbReference type="CDD" id="cd17337">
    <property type="entry name" value="MFS_CsbX"/>
    <property type="match status" value="1"/>
</dbReference>
<feature type="transmembrane region" description="Helical" evidence="7">
    <location>
        <begin position="49"/>
        <end position="68"/>
    </location>
</feature>
<evidence type="ECO:0000256" key="5">
    <source>
        <dbReference type="ARBA" id="ARBA00023136"/>
    </source>
</evidence>
<dbReference type="PROSITE" id="PS50850">
    <property type="entry name" value="MFS"/>
    <property type="match status" value="1"/>
</dbReference>
<evidence type="ECO:0000256" key="7">
    <source>
        <dbReference type="SAM" id="Phobius"/>
    </source>
</evidence>
<feature type="transmembrane region" description="Helical" evidence="7">
    <location>
        <begin position="225"/>
        <end position="249"/>
    </location>
</feature>
<dbReference type="InterPro" id="IPR050189">
    <property type="entry name" value="MFS_Efflux_Transporters"/>
</dbReference>
<evidence type="ECO:0000313" key="9">
    <source>
        <dbReference type="EMBL" id="MFC6065423.1"/>
    </source>
</evidence>
<feature type="transmembrane region" description="Helical" evidence="7">
    <location>
        <begin position="80"/>
        <end position="100"/>
    </location>
</feature>
<keyword evidence="2" id="KW-1003">Cell membrane</keyword>
<feature type="transmembrane region" description="Helical" evidence="7">
    <location>
        <begin position="382"/>
        <end position="403"/>
    </location>
</feature>
<accession>A0ABW1MQ55</accession>
<comment type="caution">
    <text evidence="9">The sequence shown here is derived from an EMBL/GenBank/DDBJ whole genome shotgun (WGS) entry which is preliminary data.</text>
</comment>
<evidence type="ECO:0000256" key="6">
    <source>
        <dbReference type="SAM" id="MobiDB-lite"/>
    </source>
</evidence>
<dbReference type="Gene3D" id="1.20.1250.20">
    <property type="entry name" value="MFS general substrate transporter like domains"/>
    <property type="match status" value="2"/>
</dbReference>
<evidence type="ECO:0000256" key="2">
    <source>
        <dbReference type="ARBA" id="ARBA00022475"/>
    </source>
</evidence>
<keyword evidence="10" id="KW-1185">Reference proteome</keyword>
<feature type="transmembrane region" description="Helical" evidence="7">
    <location>
        <begin position="145"/>
        <end position="169"/>
    </location>
</feature>
<proteinExistence type="predicted"/>
<evidence type="ECO:0000259" key="8">
    <source>
        <dbReference type="PROSITE" id="PS50850"/>
    </source>
</evidence>
<feature type="transmembrane region" description="Helical" evidence="7">
    <location>
        <begin position="294"/>
        <end position="312"/>
    </location>
</feature>
<feature type="transmembrane region" description="Helical" evidence="7">
    <location>
        <begin position="318"/>
        <end position="343"/>
    </location>
</feature>
<evidence type="ECO:0000256" key="3">
    <source>
        <dbReference type="ARBA" id="ARBA00022692"/>
    </source>
</evidence>
<keyword evidence="3 7" id="KW-0812">Transmembrane</keyword>
<evidence type="ECO:0000256" key="1">
    <source>
        <dbReference type="ARBA" id="ARBA00004651"/>
    </source>
</evidence>
<dbReference type="InterPro" id="IPR011701">
    <property type="entry name" value="MFS"/>
</dbReference>
<dbReference type="InterPro" id="IPR036259">
    <property type="entry name" value="MFS_trans_sf"/>
</dbReference>
<feature type="transmembrane region" description="Helical" evidence="7">
    <location>
        <begin position="175"/>
        <end position="193"/>
    </location>
</feature>
<feature type="transmembrane region" description="Helical" evidence="7">
    <location>
        <begin position="112"/>
        <end position="133"/>
    </location>
</feature>
<feature type="region of interest" description="Disordered" evidence="6">
    <location>
        <begin position="410"/>
        <end position="429"/>
    </location>
</feature>
<dbReference type="InterPro" id="IPR020846">
    <property type="entry name" value="MFS_dom"/>
</dbReference>
<dbReference type="Pfam" id="PF07690">
    <property type="entry name" value="MFS_1"/>
    <property type="match status" value="2"/>
</dbReference>
<dbReference type="RefSeq" id="WP_063761850.1">
    <property type="nucleotide sequence ID" value="NZ_JBHSPX010000007.1"/>
</dbReference>
<keyword evidence="4 7" id="KW-1133">Transmembrane helix</keyword>
<comment type="subcellular location">
    <subcellularLocation>
        <location evidence="1">Cell membrane</location>
        <topology evidence="1">Multi-pass membrane protein</topology>
    </subcellularLocation>
</comment>
<dbReference type="PANTHER" id="PTHR43124">
    <property type="entry name" value="PURINE EFFLUX PUMP PBUE"/>
    <property type="match status" value="1"/>
</dbReference>
<gene>
    <name evidence="9" type="ORF">ACFP4F_23170</name>
</gene>
<dbReference type="NCBIfam" id="TIGR00897">
    <property type="entry name" value="2A0118"/>
    <property type="match status" value="1"/>
</dbReference>
<dbReference type="SUPFAM" id="SSF103473">
    <property type="entry name" value="MFS general substrate transporter"/>
    <property type="match status" value="1"/>
</dbReference>
<evidence type="ECO:0000256" key="4">
    <source>
        <dbReference type="ARBA" id="ARBA00022989"/>
    </source>
</evidence>
<dbReference type="InterPro" id="IPR004748">
    <property type="entry name" value="Polyol_permease-like"/>
</dbReference>
<evidence type="ECO:0000313" key="10">
    <source>
        <dbReference type="Proteomes" id="UP001596139"/>
    </source>
</evidence>
<keyword evidence="5 7" id="KW-0472">Membrane</keyword>
<dbReference type="Proteomes" id="UP001596139">
    <property type="component" value="Unassembled WGS sequence"/>
</dbReference>
<organism evidence="9 10">
    <name type="scientific">Streptomyces ochraceiscleroticus</name>
    <dbReference type="NCBI Taxonomy" id="47761"/>
    <lineage>
        <taxon>Bacteria</taxon>
        <taxon>Bacillati</taxon>
        <taxon>Actinomycetota</taxon>
        <taxon>Actinomycetes</taxon>
        <taxon>Kitasatosporales</taxon>
        <taxon>Streptomycetaceae</taxon>
        <taxon>Streptomyces</taxon>
    </lineage>
</organism>
<feature type="transmembrane region" description="Helical" evidence="7">
    <location>
        <begin position="261"/>
        <end position="282"/>
    </location>
</feature>
<sequence>MSHHWTTRLGLPRPLLLGYAGLLLFMIGDGVESNYLSPFLTDRGFTDGQAASVITAYGVAAAIAAWFSGTLSALWGPKRVMWLGAGIWAVFQIVFLAAALPTDNYTVVLLSYAIRGLGYPLFAFSFLIWVIAVAPVKRVGTAIGWFWFGFTGGLPTFGSLVASGSIPLVGEYGTLWVALVIVVAGALVACLGLKEPTGSRPMVENATFKGQMIGGIDILWRSPKVALAGIVRIINTAPQYGFFVFLPIFFTKTIGLTLQQYLLMVTLMFAANLPAGLIFGALGDRIGWRRTVTWFGCVGCAVATLAIYYGPMAFKDNFWVATVCAMFWGFILSGFTPIPALLLSMGRPEDRGSAFAVYSLGAGLAAFVGPALVAVFRPLVGVHGLVWVFTLLYLAAALMSHFLKSPSDPQYREDAMPAPAKENPQPISG</sequence>
<feature type="domain" description="Major facilitator superfamily (MFS) profile" evidence="8">
    <location>
        <begin position="14"/>
        <end position="408"/>
    </location>
</feature>